<proteinExistence type="predicted"/>
<dbReference type="AlphaFoldDB" id="A0A6C0J194"/>
<evidence type="ECO:0000313" key="1">
    <source>
        <dbReference type="EMBL" id="QHT97737.1"/>
    </source>
</evidence>
<accession>A0A6C0J194</accession>
<dbReference type="EMBL" id="MN740283">
    <property type="protein sequence ID" value="QHT97737.1"/>
    <property type="molecule type" value="Genomic_DNA"/>
</dbReference>
<sequence>MSRCIDTLRRTPGPSLTASLRAGPILGRMSRDTGSGVIPIF</sequence>
<organism evidence="1">
    <name type="scientific">viral metagenome</name>
    <dbReference type="NCBI Taxonomy" id="1070528"/>
    <lineage>
        <taxon>unclassified sequences</taxon>
        <taxon>metagenomes</taxon>
        <taxon>organismal metagenomes</taxon>
    </lineage>
</organism>
<protein>
    <submittedName>
        <fullName evidence="1">Uncharacterized protein</fullName>
    </submittedName>
</protein>
<name>A0A6C0J194_9ZZZZ</name>
<reference evidence="1" key="1">
    <citation type="journal article" date="2020" name="Nature">
        <title>Giant virus diversity and host interactions through global metagenomics.</title>
        <authorList>
            <person name="Schulz F."/>
            <person name="Roux S."/>
            <person name="Paez-Espino D."/>
            <person name="Jungbluth S."/>
            <person name="Walsh D.A."/>
            <person name="Denef V.J."/>
            <person name="McMahon K.D."/>
            <person name="Konstantinidis K.T."/>
            <person name="Eloe-Fadrosh E.A."/>
            <person name="Kyrpides N.C."/>
            <person name="Woyke T."/>
        </authorList>
    </citation>
    <scope>NUCLEOTIDE SEQUENCE</scope>
    <source>
        <strain evidence="1">GVMAG-M-3300025572-1</strain>
    </source>
</reference>